<keyword evidence="4" id="KW-1185">Reference proteome</keyword>
<evidence type="ECO:0000259" key="2">
    <source>
        <dbReference type="Pfam" id="PF14111"/>
    </source>
</evidence>
<dbReference type="PANTHER" id="PTHR31286:SF99">
    <property type="entry name" value="DUF4283 DOMAIN-CONTAINING PROTEIN"/>
    <property type="match status" value="1"/>
</dbReference>
<feature type="compositionally biased region" description="Low complexity" evidence="1">
    <location>
        <begin position="248"/>
        <end position="259"/>
    </location>
</feature>
<proteinExistence type="predicted"/>
<accession>A0A6A3AXZ6</accession>
<evidence type="ECO:0000313" key="4">
    <source>
        <dbReference type="Proteomes" id="UP000436088"/>
    </source>
</evidence>
<evidence type="ECO:0000313" key="3">
    <source>
        <dbReference type="EMBL" id="KAE8707669.1"/>
    </source>
</evidence>
<reference evidence="3" key="1">
    <citation type="submission" date="2019-09" db="EMBL/GenBank/DDBJ databases">
        <title>Draft genome information of white flower Hibiscus syriacus.</title>
        <authorList>
            <person name="Kim Y.-M."/>
        </authorList>
    </citation>
    <scope>NUCLEOTIDE SEQUENCE [LARGE SCALE GENOMIC DNA]</scope>
    <source>
        <strain evidence="3">YM2019G1</strain>
    </source>
</reference>
<feature type="compositionally biased region" description="Basic and acidic residues" evidence="1">
    <location>
        <begin position="48"/>
        <end position="65"/>
    </location>
</feature>
<protein>
    <recommendedName>
        <fullName evidence="2">DUF4283 domain-containing protein</fullName>
    </recommendedName>
</protein>
<dbReference type="EMBL" id="VEPZ02000960">
    <property type="protein sequence ID" value="KAE8707669.1"/>
    <property type="molecule type" value="Genomic_DNA"/>
</dbReference>
<feature type="region of interest" description="Disordered" evidence="1">
    <location>
        <begin position="248"/>
        <end position="267"/>
    </location>
</feature>
<dbReference type="InterPro" id="IPR025558">
    <property type="entry name" value="DUF4283"/>
</dbReference>
<dbReference type="InterPro" id="IPR040256">
    <property type="entry name" value="At4g02000-like"/>
</dbReference>
<evidence type="ECO:0000256" key="1">
    <source>
        <dbReference type="SAM" id="MobiDB-lite"/>
    </source>
</evidence>
<organism evidence="3 4">
    <name type="scientific">Hibiscus syriacus</name>
    <name type="common">Rose of Sharon</name>
    <dbReference type="NCBI Taxonomy" id="106335"/>
    <lineage>
        <taxon>Eukaryota</taxon>
        <taxon>Viridiplantae</taxon>
        <taxon>Streptophyta</taxon>
        <taxon>Embryophyta</taxon>
        <taxon>Tracheophyta</taxon>
        <taxon>Spermatophyta</taxon>
        <taxon>Magnoliopsida</taxon>
        <taxon>eudicotyledons</taxon>
        <taxon>Gunneridae</taxon>
        <taxon>Pentapetalae</taxon>
        <taxon>rosids</taxon>
        <taxon>malvids</taxon>
        <taxon>Malvales</taxon>
        <taxon>Malvaceae</taxon>
        <taxon>Malvoideae</taxon>
        <taxon>Hibiscus</taxon>
    </lineage>
</organism>
<feature type="domain" description="DUF4283" evidence="2">
    <location>
        <begin position="67"/>
        <end position="128"/>
    </location>
</feature>
<feature type="region of interest" description="Disordered" evidence="1">
    <location>
        <begin position="1"/>
        <end position="67"/>
    </location>
</feature>
<comment type="caution">
    <text evidence="3">The sequence shown here is derived from an EMBL/GenBank/DDBJ whole genome shotgun (WGS) entry which is preliminary data.</text>
</comment>
<dbReference type="Pfam" id="PF14111">
    <property type="entry name" value="DUF4283"/>
    <property type="match status" value="1"/>
</dbReference>
<feature type="compositionally biased region" description="Polar residues" evidence="1">
    <location>
        <begin position="1"/>
        <end position="10"/>
    </location>
</feature>
<gene>
    <name evidence="3" type="ORF">F3Y22_tig00110377pilonHSYRG00004</name>
</gene>
<dbReference type="AlphaFoldDB" id="A0A6A3AXZ6"/>
<name>A0A6A3AXZ6_HIBSY</name>
<dbReference type="PANTHER" id="PTHR31286">
    <property type="entry name" value="GLYCINE-RICH CELL WALL STRUCTURAL PROTEIN 1.8-LIKE"/>
    <property type="match status" value="1"/>
</dbReference>
<dbReference type="Proteomes" id="UP000436088">
    <property type="component" value="Unassembled WGS sequence"/>
</dbReference>
<sequence length="267" mass="30476">MENLNDNTKASDSKIPTGLFGARSERPPDSTSEGDACQKEITNGIINNHKDLKEDGNKEQRESAKEQSIQTLWQPQGRYQVVVLENSYYIVKFEKEEDYTKVLTEGPWTVYGSYLTVQPWSRSFSTTEKHPSHVVVWIRLSGLPYRYYTKALFNKIASTIGIVVKVDYNTSKGERGRFARLAVTIDLNKPILPCIGIDGFVQKLDYEGLQLICYRFGVYGHTKETCGKANQHKDDNIRNNMNITETQNQNQTEQNFNDQAQIESYGP</sequence>